<sequence>MHSLISCEEPVTMATLNLDSMRLAQRQWASVPVARRVKIVRSLRHLIAADATTVAETVPLSLPGSLHRTVADTLVSEVLPLLETCRFLEREAESILRTRHVGDDGRPVLLGRVTAEVQRAPWGIVLILAPANYPLLLAGVQTLQALVAGNAVLWKPAPDTETCAFALKTLFAESGLDAELLTILPSDIASAEAAFASGVDHVILTGSAQTGRAVLHQLAETLTPSTMELSGCDAAFILPGADLDHAVRALAFGLRFNGSATCMAPRRIFLVDLSQPEAARFESSLAAALAEIGPVALPPAIEKQLRAMLDDAGEQTAEIMLDGLAEANSKASSNPEVGCRATLITRATPALRSMQEEIFAPILSVMRAASSEEALAAYAACPYALTASVFGSEREARRFAHQIRAGNIVINDLIVPTADPRIPFGGRGQSGFGVTRGTEGLFAMTTPCAIQSQKKVMPKVYESTSSRHVPLFAGLALVIHGSGFKQKWKGFFTVVRNALQVTTRPK</sequence>
<dbReference type="EMBL" id="JBHSPH010000001">
    <property type="protein sequence ID" value="MFC5860909.1"/>
    <property type="molecule type" value="Genomic_DNA"/>
</dbReference>
<dbReference type="InterPro" id="IPR015590">
    <property type="entry name" value="Aldehyde_DH_dom"/>
</dbReference>
<dbReference type="Pfam" id="PF00171">
    <property type="entry name" value="Aldedh"/>
    <property type="match status" value="1"/>
</dbReference>
<dbReference type="RefSeq" id="WP_263334873.1">
    <property type="nucleotide sequence ID" value="NZ_JAGSYH010000002.1"/>
</dbReference>
<protein>
    <submittedName>
        <fullName evidence="4">Aldehyde dehydrogenase family protein</fullName>
    </submittedName>
</protein>
<proteinExistence type="inferred from homology"/>
<comment type="caution">
    <text evidence="4">The sequence shown here is derived from an EMBL/GenBank/DDBJ whole genome shotgun (WGS) entry which is preliminary data.</text>
</comment>
<name>A0ABW1EAA4_9BACT</name>
<evidence type="ECO:0000313" key="4">
    <source>
        <dbReference type="EMBL" id="MFC5860909.1"/>
    </source>
</evidence>
<evidence type="ECO:0000256" key="2">
    <source>
        <dbReference type="ARBA" id="ARBA00023002"/>
    </source>
</evidence>
<dbReference type="Gene3D" id="3.40.309.10">
    <property type="entry name" value="Aldehyde Dehydrogenase, Chain A, domain 2"/>
    <property type="match status" value="1"/>
</dbReference>
<accession>A0ABW1EAA4</accession>
<dbReference type="InterPro" id="IPR016161">
    <property type="entry name" value="Ald_DH/histidinol_DH"/>
</dbReference>
<reference evidence="5" key="1">
    <citation type="journal article" date="2019" name="Int. J. Syst. Evol. Microbiol.">
        <title>The Global Catalogue of Microorganisms (GCM) 10K type strain sequencing project: providing services to taxonomists for standard genome sequencing and annotation.</title>
        <authorList>
            <consortium name="The Broad Institute Genomics Platform"/>
            <consortium name="The Broad Institute Genome Sequencing Center for Infectious Disease"/>
            <person name="Wu L."/>
            <person name="Ma J."/>
        </authorList>
    </citation>
    <scope>NUCLEOTIDE SEQUENCE [LARGE SCALE GENOMIC DNA]</scope>
    <source>
        <strain evidence="5">JCM 4087</strain>
    </source>
</reference>
<dbReference type="InterPro" id="IPR016163">
    <property type="entry name" value="Ald_DH_C"/>
</dbReference>
<evidence type="ECO:0000259" key="3">
    <source>
        <dbReference type="Pfam" id="PF00171"/>
    </source>
</evidence>
<dbReference type="PANTHER" id="PTHR42804:SF1">
    <property type="entry name" value="ALDEHYDE DEHYDROGENASE-RELATED"/>
    <property type="match status" value="1"/>
</dbReference>
<dbReference type="InterPro" id="IPR016162">
    <property type="entry name" value="Ald_DH_N"/>
</dbReference>
<dbReference type="Proteomes" id="UP001596091">
    <property type="component" value="Unassembled WGS sequence"/>
</dbReference>
<feature type="domain" description="Aldehyde dehydrogenase" evidence="3">
    <location>
        <begin position="19"/>
        <end position="446"/>
    </location>
</feature>
<evidence type="ECO:0000313" key="5">
    <source>
        <dbReference type="Proteomes" id="UP001596091"/>
    </source>
</evidence>
<evidence type="ECO:0000256" key="1">
    <source>
        <dbReference type="ARBA" id="ARBA00009986"/>
    </source>
</evidence>
<keyword evidence="5" id="KW-1185">Reference proteome</keyword>
<dbReference type="SUPFAM" id="SSF53720">
    <property type="entry name" value="ALDH-like"/>
    <property type="match status" value="1"/>
</dbReference>
<comment type="similarity">
    <text evidence="1">Belongs to the aldehyde dehydrogenase family.</text>
</comment>
<dbReference type="PANTHER" id="PTHR42804">
    <property type="entry name" value="ALDEHYDE DEHYDROGENASE"/>
    <property type="match status" value="1"/>
</dbReference>
<keyword evidence="2" id="KW-0560">Oxidoreductase</keyword>
<organism evidence="4 5">
    <name type="scientific">Acidicapsa dinghuensis</name>
    <dbReference type="NCBI Taxonomy" id="2218256"/>
    <lineage>
        <taxon>Bacteria</taxon>
        <taxon>Pseudomonadati</taxon>
        <taxon>Acidobacteriota</taxon>
        <taxon>Terriglobia</taxon>
        <taxon>Terriglobales</taxon>
        <taxon>Acidobacteriaceae</taxon>
        <taxon>Acidicapsa</taxon>
    </lineage>
</organism>
<dbReference type="Gene3D" id="3.40.605.10">
    <property type="entry name" value="Aldehyde Dehydrogenase, Chain A, domain 1"/>
    <property type="match status" value="1"/>
</dbReference>
<gene>
    <name evidence="4" type="ORF">ACFPT7_01230</name>
</gene>